<dbReference type="Pfam" id="PF26587">
    <property type="entry name" value="AAA_lid_SMAX1"/>
    <property type="match status" value="1"/>
</dbReference>
<dbReference type="EMBL" id="JBEDUW010000007">
    <property type="protein sequence ID" value="KAK9913738.1"/>
    <property type="molecule type" value="Genomic_DNA"/>
</dbReference>
<dbReference type="InterPro" id="IPR004176">
    <property type="entry name" value="Clp_R_N"/>
</dbReference>
<dbReference type="InterPro" id="IPR058680">
    <property type="entry name" value="NBD_SMAX1-like"/>
</dbReference>
<dbReference type="PANTHER" id="PTHR43572">
    <property type="entry name" value="CHAPERONE PROTEIN CLPD, CHLOROPLASTIC"/>
    <property type="match status" value="1"/>
</dbReference>
<evidence type="ECO:0000256" key="6">
    <source>
        <dbReference type="SAM" id="MobiDB-lite"/>
    </source>
</evidence>
<evidence type="ECO:0000313" key="9">
    <source>
        <dbReference type="Proteomes" id="UP001457282"/>
    </source>
</evidence>
<evidence type="ECO:0000256" key="4">
    <source>
        <dbReference type="ARBA" id="ARBA00023163"/>
    </source>
</evidence>
<feature type="domain" description="Clp R" evidence="7">
    <location>
        <begin position="8"/>
        <end position="174"/>
    </location>
</feature>
<dbReference type="Gene3D" id="3.40.50.300">
    <property type="entry name" value="P-loop containing nucleotide triphosphate hydrolases"/>
    <property type="match status" value="1"/>
</dbReference>
<comment type="caution">
    <text evidence="8">The sequence shown here is derived from an EMBL/GenBank/DDBJ whole genome shotgun (WGS) entry which is preliminary data.</text>
</comment>
<dbReference type="SUPFAM" id="SSF52540">
    <property type="entry name" value="P-loop containing nucleoside triphosphate hydrolases"/>
    <property type="match status" value="1"/>
</dbReference>
<dbReference type="InterPro" id="IPR058954">
    <property type="entry name" value="AAA_lid_SMAX1"/>
</dbReference>
<dbReference type="InterPro" id="IPR051650">
    <property type="entry name" value="SL_signaling_regulator"/>
</dbReference>
<dbReference type="Proteomes" id="UP001457282">
    <property type="component" value="Unassembled WGS sequence"/>
</dbReference>
<dbReference type="AlphaFoldDB" id="A0AAW1VZE5"/>
<dbReference type="InterPro" id="IPR036628">
    <property type="entry name" value="Clp_N_dom_sf"/>
</dbReference>
<feature type="region of interest" description="Disordered" evidence="6">
    <location>
        <begin position="579"/>
        <end position="609"/>
    </location>
</feature>
<dbReference type="PROSITE" id="PS51903">
    <property type="entry name" value="CLP_R"/>
    <property type="match status" value="1"/>
</dbReference>
<dbReference type="Gene3D" id="1.10.1780.10">
    <property type="entry name" value="Clp, N-terminal domain"/>
    <property type="match status" value="1"/>
</dbReference>
<keyword evidence="2 5" id="KW-0677">Repeat</keyword>
<dbReference type="SUPFAM" id="SSF81923">
    <property type="entry name" value="Double Clp-N motif"/>
    <property type="match status" value="1"/>
</dbReference>
<dbReference type="InterPro" id="IPR027417">
    <property type="entry name" value="P-loop_NTPase"/>
</dbReference>
<evidence type="ECO:0000313" key="8">
    <source>
        <dbReference type="EMBL" id="KAK9913738.1"/>
    </source>
</evidence>
<gene>
    <name evidence="8" type="ORF">M0R45_037547</name>
</gene>
<dbReference type="Pfam" id="PF23569">
    <property type="entry name" value="NBD_SMAX1"/>
    <property type="match status" value="1"/>
</dbReference>
<keyword evidence="3" id="KW-0805">Transcription regulation</keyword>
<organism evidence="8 9">
    <name type="scientific">Rubus argutus</name>
    <name type="common">Southern blackberry</name>
    <dbReference type="NCBI Taxonomy" id="59490"/>
    <lineage>
        <taxon>Eukaryota</taxon>
        <taxon>Viridiplantae</taxon>
        <taxon>Streptophyta</taxon>
        <taxon>Embryophyta</taxon>
        <taxon>Tracheophyta</taxon>
        <taxon>Spermatophyta</taxon>
        <taxon>Magnoliopsida</taxon>
        <taxon>eudicotyledons</taxon>
        <taxon>Gunneridae</taxon>
        <taxon>Pentapetalae</taxon>
        <taxon>rosids</taxon>
        <taxon>fabids</taxon>
        <taxon>Rosales</taxon>
        <taxon>Rosaceae</taxon>
        <taxon>Rosoideae</taxon>
        <taxon>Rosoideae incertae sedis</taxon>
        <taxon>Rubus</taxon>
    </lineage>
</organism>
<dbReference type="InterPro" id="IPR003959">
    <property type="entry name" value="ATPase_AAA_core"/>
</dbReference>
<dbReference type="GO" id="GO:0005524">
    <property type="term" value="F:ATP binding"/>
    <property type="evidence" value="ECO:0007669"/>
    <property type="project" value="InterPro"/>
</dbReference>
<reference evidence="8 9" key="1">
    <citation type="journal article" date="2023" name="G3 (Bethesda)">
        <title>A chromosome-length genome assembly and annotation of blackberry (Rubus argutus, cv. 'Hillquist').</title>
        <authorList>
            <person name="Bruna T."/>
            <person name="Aryal R."/>
            <person name="Dudchenko O."/>
            <person name="Sargent D.J."/>
            <person name="Mead D."/>
            <person name="Buti M."/>
            <person name="Cavallini A."/>
            <person name="Hytonen T."/>
            <person name="Andres J."/>
            <person name="Pham M."/>
            <person name="Weisz D."/>
            <person name="Mascagni F."/>
            <person name="Usai G."/>
            <person name="Natali L."/>
            <person name="Bassil N."/>
            <person name="Fernandez G.E."/>
            <person name="Lomsadze A."/>
            <person name="Armour M."/>
            <person name="Olukolu B."/>
            <person name="Poorten T."/>
            <person name="Britton C."/>
            <person name="Davik J."/>
            <person name="Ashrafi H."/>
            <person name="Aiden E.L."/>
            <person name="Borodovsky M."/>
            <person name="Worthington M."/>
        </authorList>
    </citation>
    <scope>NUCLEOTIDE SEQUENCE [LARGE SCALE GENOMIC DNA]</scope>
    <source>
        <strain evidence="8">PI 553951</strain>
    </source>
</reference>
<dbReference type="PANTHER" id="PTHR43572:SF49">
    <property type="entry name" value="PROTEIN SMAX1-LIKE 8"/>
    <property type="match status" value="1"/>
</dbReference>
<evidence type="ECO:0000256" key="5">
    <source>
        <dbReference type="PROSITE-ProRule" id="PRU01251"/>
    </source>
</evidence>
<dbReference type="CDD" id="cd19499">
    <property type="entry name" value="RecA-like_ClpB_Hsp104-like"/>
    <property type="match status" value="1"/>
</dbReference>
<evidence type="ECO:0000259" key="7">
    <source>
        <dbReference type="PROSITE" id="PS51903"/>
    </source>
</evidence>
<evidence type="ECO:0000256" key="2">
    <source>
        <dbReference type="ARBA" id="ARBA00022737"/>
    </source>
</evidence>
<accession>A0AAW1VZE5</accession>
<name>A0AAW1VZE5_RUBAR</name>
<keyword evidence="9" id="KW-1185">Reference proteome</keyword>
<dbReference type="Pfam" id="PF07724">
    <property type="entry name" value="AAA_2"/>
    <property type="match status" value="1"/>
</dbReference>
<keyword evidence="4" id="KW-0804">Transcription</keyword>
<proteinExistence type="inferred from homology"/>
<dbReference type="GO" id="GO:0016887">
    <property type="term" value="F:ATP hydrolysis activity"/>
    <property type="evidence" value="ECO:0007669"/>
    <property type="project" value="InterPro"/>
</dbReference>
<comment type="similarity">
    <text evidence="1">Belongs to the ClpA/ClpB family.</text>
</comment>
<evidence type="ECO:0000256" key="1">
    <source>
        <dbReference type="ARBA" id="ARBA00008675"/>
    </source>
</evidence>
<sequence>MPTPVSAARQCLTPEAAHALDDAVSVARRRGHAQTTSLHAISALLSLPNSTLREACARARNAAYSPRLQFKALDLCLSVSLDRVSSTQLADDPPVSNSLTAAIKRSQANQRRQPENYHLYHQLQQQQSSISCVKVELQHLILSILDDPVVSRVFAEAGFRSSEIKLAILRPFPQLLRYSRSQSHRPLFLCNLTDQPDPGLRRPAFPFPGFVNDGDENSRRIGEVLARKHRGRNPLLVGVCAYDALQTFITSLSNKKDGILPAELSGLSSICIEKDFSKFITEDYDKGSLNSRLGEVGELADQCLGPGLVVNIGDLKSFVADDSLSDSVRYFVAQLTRLLELHRGRVWLVGATASYGSYLKFVSMFPSVEKDWDLQLLPITSLGAESYPKSSLMESFVPFGGFFSAPSDLKLPLSCSHRCLPRSHQCNEKCETEVYAVPKGGFTASVAGQHQASLPSWMQVAPLGPNKGSDMKIKDDGVLLSSKVTGLQKKWDNTCQRLHQSHPLPLANLFPTIVGFESAEDKKHNHSNNTNMCSNENSCMPVDVQEITTSEFSVPPKAKSESFSSEVWEKASKDEDLESGSVKSSCSLSNSSVVEGSRTSPTSSTSVTTDLGLGLCSSPGSIKLNTPLNLNHGLQHDTSGFSSSNVDLLNGNTSIYTAQSSFCSSPDKHGQFDSSDFKMLFRALFERVGRQTEAISVISQRIAHCRSRSEHRSGARHRRDVWFNFVGPDRYGKKKIAGVLAEVLYGSQEQLICVDLNSQDGMVPSDTMFGSQVMNDYDAKYRGKTVVDYVAGELCKKPLSVVFLANVDKADVVAQNSLSQAILTGKFSDSHGRQVSTNNAIFVTTSEFSKGCSLLTSTKDPSIYSEERISQAKGLPVQITVECAFGDSTVSQNWRTSSNTTKEGISNPHCMNKRKVLGAGEPLEQHEVLEITKRANKTSTGYLDLNLPAEEIAVQHVDDETSENDCLSESSKPWLQEFIDQVDETVVFKPFDFDALAEKISMEIKNNFHKFVGSEYMLEIDTQVMEQLLATVYLSDKYWVVENWVEQMLSRGFAEVEKRYSLNAHTTVKLKASEGICLEEESAPTNYLPPRIILK</sequence>
<protein>
    <recommendedName>
        <fullName evidence="7">Clp R domain-containing protein</fullName>
    </recommendedName>
</protein>
<evidence type="ECO:0000256" key="3">
    <source>
        <dbReference type="ARBA" id="ARBA00023015"/>
    </source>
</evidence>